<feature type="non-terminal residue" evidence="1">
    <location>
        <position position="1"/>
    </location>
</feature>
<dbReference type="AlphaFoldDB" id="X1PD30"/>
<organism evidence="1">
    <name type="scientific">marine sediment metagenome</name>
    <dbReference type="NCBI Taxonomy" id="412755"/>
    <lineage>
        <taxon>unclassified sequences</taxon>
        <taxon>metagenomes</taxon>
        <taxon>ecological metagenomes</taxon>
    </lineage>
</organism>
<comment type="caution">
    <text evidence="1">The sequence shown here is derived from an EMBL/GenBank/DDBJ whole genome shotgun (WGS) entry which is preliminary data.</text>
</comment>
<proteinExistence type="predicted"/>
<name>X1PD30_9ZZZZ</name>
<accession>X1PD30</accession>
<protein>
    <recommendedName>
        <fullName evidence="2">HAD family phosphatase</fullName>
    </recommendedName>
</protein>
<dbReference type="InterPro" id="IPR023214">
    <property type="entry name" value="HAD_sf"/>
</dbReference>
<dbReference type="EMBL" id="BARV01019246">
    <property type="protein sequence ID" value="GAI28809.1"/>
    <property type="molecule type" value="Genomic_DNA"/>
</dbReference>
<evidence type="ECO:0000313" key="1">
    <source>
        <dbReference type="EMBL" id="GAI28809.1"/>
    </source>
</evidence>
<gene>
    <name evidence="1" type="ORF">S06H3_32370</name>
</gene>
<reference evidence="1" key="1">
    <citation type="journal article" date="2014" name="Front. Microbiol.">
        <title>High frequency of phylogenetically diverse reductive dehalogenase-homologous genes in deep subseafloor sedimentary metagenomes.</title>
        <authorList>
            <person name="Kawai M."/>
            <person name="Futagami T."/>
            <person name="Toyoda A."/>
            <person name="Takaki Y."/>
            <person name="Nishi S."/>
            <person name="Hori S."/>
            <person name="Arai W."/>
            <person name="Tsubouchi T."/>
            <person name="Morono Y."/>
            <person name="Uchiyama I."/>
            <person name="Ito T."/>
            <person name="Fujiyama A."/>
            <person name="Inagaki F."/>
            <person name="Takami H."/>
        </authorList>
    </citation>
    <scope>NUCLEOTIDE SEQUENCE</scope>
    <source>
        <strain evidence="1">Expedition CK06-06</strain>
    </source>
</reference>
<dbReference type="Gene3D" id="3.40.50.1000">
    <property type="entry name" value="HAD superfamily/HAD-like"/>
    <property type="match status" value="1"/>
</dbReference>
<sequence length="46" mass="5348">PPLFKNVFIDDSKVNLNAAQKMGINILKFTDCENMKNIIENEYVFK</sequence>
<evidence type="ECO:0008006" key="2">
    <source>
        <dbReference type="Google" id="ProtNLM"/>
    </source>
</evidence>